<feature type="region of interest" description="Disordered" evidence="1">
    <location>
        <begin position="1"/>
        <end position="66"/>
    </location>
</feature>
<dbReference type="Gene3D" id="2.120.10.30">
    <property type="entry name" value="TolB, C-terminal domain"/>
    <property type="match status" value="1"/>
</dbReference>
<dbReference type="EMBL" id="JAIRAU010000019">
    <property type="protein sequence ID" value="MBZ5710639.1"/>
    <property type="molecule type" value="Genomic_DNA"/>
</dbReference>
<dbReference type="SUPFAM" id="SSF82171">
    <property type="entry name" value="DPP6 N-terminal domain-like"/>
    <property type="match status" value="1"/>
</dbReference>
<organism evidence="2 3">
    <name type="scientific">Nannocystis pusilla</name>
    <dbReference type="NCBI Taxonomy" id="889268"/>
    <lineage>
        <taxon>Bacteria</taxon>
        <taxon>Pseudomonadati</taxon>
        <taxon>Myxococcota</taxon>
        <taxon>Polyangia</taxon>
        <taxon>Nannocystales</taxon>
        <taxon>Nannocystaceae</taxon>
        <taxon>Nannocystis</taxon>
    </lineage>
</organism>
<evidence type="ECO:0000313" key="3">
    <source>
        <dbReference type="Proteomes" id="UP001139031"/>
    </source>
</evidence>
<dbReference type="Proteomes" id="UP001139031">
    <property type="component" value="Unassembled WGS sequence"/>
</dbReference>
<accession>A0ABS7TQX2</accession>
<evidence type="ECO:0000313" key="2">
    <source>
        <dbReference type="EMBL" id="MBZ5710639.1"/>
    </source>
</evidence>
<dbReference type="RefSeq" id="WP_224192409.1">
    <property type="nucleotide sequence ID" value="NZ_JAIRAU010000019.1"/>
</dbReference>
<feature type="compositionally biased region" description="Low complexity" evidence="1">
    <location>
        <begin position="16"/>
        <end position="62"/>
    </location>
</feature>
<protein>
    <submittedName>
        <fullName evidence="2">Uncharacterized protein</fullName>
    </submittedName>
</protein>
<reference evidence="2" key="1">
    <citation type="submission" date="2021-08" db="EMBL/GenBank/DDBJ databases">
        <authorList>
            <person name="Stevens D.C."/>
        </authorList>
    </citation>
    <scope>NUCLEOTIDE SEQUENCE</scope>
    <source>
        <strain evidence="2">DSM 53165</strain>
    </source>
</reference>
<comment type="caution">
    <text evidence="2">The sequence shown here is derived from an EMBL/GenBank/DDBJ whole genome shotgun (WGS) entry which is preliminary data.</text>
</comment>
<evidence type="ECO:0000256" key="1">
    <source>
        <dbReference type="SAM" id="MobiDB-lite"/>
    </source>
</evidence>
<name>A0ABS7TQX2_9BACT</name>
<proteinExistence type="predicted"/>
<sequence>MALATACPAGPGDPNDTAGTTEPATTETATDPGTTTIEPTTTTGTAPTTGGDTATTSETTGGPVQGGARVVYTTMKPQGGQHELFFVDCTGDTPGPAMRIHEPLTEGWGVVNSVRFSTGARWMHYTLGHATEGQQVWLVDMSGPVPGAPVQVDMPPELPPEFVPWNFSHDEAKLAMLLARPGGGMQLFLCTIAPDGSCTPEEWGVPLQPGATQGFTHHFSPDDTRIAYLGDPDGDGVLQLFLAGTAPGDAGSAVVVSGDAPLDDVFDKVWFSKDGTTLYFAFGPGPNLPGVRAVDITSEPPGSPQTVVPVGGRHVARADDSAVLWGKDGELSFIALAGTKPGPTLPLHTVPGFVAGGQFVWSTDGRFALYLAAAEDHPNTWELFAADASGPTPGEPFRASAPIAANGSVARAAVGPDPSYALYTVSPELGASDELWMVPLDPPGAPVELSGPLPPMSVLPGSIVFSGDGSRILYTVSQSPGVNDLFLVDKANPGAAIQVNAPMPSDEDVWSAEFMQDGQHILYTVRRELPGVPEMRALLVDLDAPGQELVVSDPAHNVGVVHVLPPSSE</sequence>
<keyword evidence="3" id="KW-1185">Reference proteome</keyword>
<dbReference type="InterPro" id="IPR011042">
    <property type="entry name" value="6-blade_b-propeller_TolB-like"/>
</dbReference>
<gene>
    <name evidence="2" type="ORF">K7C98_15365</name>
</gene>